<dbReference type="SUPFAM" id="SSF46785">
    <property type="entry name" value="Winged helix' DNA-binding domain"/>
    <property type="match status" value="1"/>
</dbReference>
<sequence length="232" mass="25773">MTAPSKSRLAYDWIKQRIADGSYSPGYRLVLGQIAQELGVSAVPVREAVRLLEAEGLVTFERNVGAQVAMVDETEYQHTMQTLALVEGYAAALSAPLCAPESLARAREINAELTSCLDHFEPNRFTALNREFHEALFTHCPNPHVLDLVHRGWNRLSALRTSTFSFVPGRAHESVREHEQILDLVARGAPALEVELAVREHRLATLRAFLDHKENPCDSALTPGRSGGRSRR</sequence>
<keyword evidence="1" id="KW-0805">Transcription regulation</keyword>
<dbReference type="GO" id="GO:0003677">
    <property type="term" value="F:DNA binding"/>
    <property type="evidence" value="ECO:0007669"/>
    <property type="project" value="UniProtKB-KW"/>
</dbReference>
<accession>A0ABR6B876</accession>
<gene>
    <name evidence="5" type="ORF">BC739_000260</name>
</gene>
<dbReference type="InterPro" id="IPR011711">
    <property type="entry name" value="GntR_C"/>
</dbReference>
<dbReference type="InterPro" id="IPR008920">
    <property type="entry name" value="TF_FadR/GntR_C"/>
</dbReference>
<feature type="domain" description="HTH gntR-type" evidence="4">
    <location>
        <begin position="4"/>
        <end position="71"/>
    </location>
</feature>
<dbReference type="PANTHER" id="PTHR43537:SF5">
    <property type="entry name" value="UXU OPERON TRANSCRIPTIONAL REGULATOR"/>
    <property type="match status" value="1"/>
</dbReference>
<comment type="caution">
    <text evidence="5">The sequence shown here is derived from an EMBL/GenBank/DDBJ whole genome shotgun (WGS) entry which is preliminary data.</text>
</comment>
<dbReference type="EMBL" id="JACJID010000001">
    <property type="protein sequence ID" value="MBA8923063.1"/>
    <property type="molecule type" value="Genomic_DNA"/>
</dbReference>
<protein>
    <submittedName>
        <fullName evidence="5">DNA-binding GntR family transcriptional regulator</fullName>
    </submittedName>
</protein>
<organism evidence="5 6">
    <name type="scientific">Kutzneria viridogrisea</name>
    <dbReference type="NCBI Taxonomy" id="47990"/>
    <lineage>
        <taxon>Bacteria</taxon>
        <taxon>Bacillati</taxon>
        <taxon>Actinomycetota</taxon>
        <taxon>Actinomycetes</taxon>
        <taxon>Pseudonocardiales</taxon>
        <taxon>Pseudonocardiaceae</taxon>
        <taxon>Kutzneria</taxon>
    </lineage>
</organism>
<dbReference type="Pfam" id="PF00392">
    <property type="entry name" value="GntR"/>
    <property type="match status" value="1"/>
</dbReference>
<dbReference type="SUPFAM" id="SSF48008">
    <property type="entry name" value="GntR ligand-binding domain-like"/>
    <property type="match status" value="1"/>
</dbReference>
<reference evidence="5 6" key="1">
    <citation type="submission" date="2020-08" db="EMBL/GenBank/DDBJ databases">
        <title>Genomic Encyclopedia of Archaeal and Bacterial Type Strains, Phase II (KMG-II): from individual species to whole genera.</title>
        <authorList>
            <person name="Goeker M."/>
        </authorList>
    </citation>
    <scope>NUCLEOTIDE SEQUENCE [LARGE SCALE GENOMIC DNA]</scope>
    <source>
        <strain evidence="5 6">DSM 43850</strain>
    </source>
</reference>
<keyword evidence="3" id="KW-0804">Transcription</keyword>
<keyword evidence="2 5" id="KW-0238">DNA-binding</keyword>
<dbReference type="InterPro" id="IPR000524">
    <property type="entry name" value="Tscrpt_reg_HTH_GntR"/>
</dbReference>
<dbReference type="PANTHER" id="PTHR43537">
    <property type="entry name" value="TRANSCRIPTIONAL REGULATOR, GNTR FAMILY"/>
    <property type="match status" value="1"/>
</dbReference>
<dbReference type="Gene3D" id="1.10.10.10">
    <property type="entry name" value="Winged helix-like DNA-binding domain superfamily/Winged helix DNA-binding domain"/>
    <property type="match status" value="1"/>
</dbReference>
<evidence type="ECO:0000256" key="2">
    <source>
        <dbReference type="ARBA" id="ARBA00023125"/>
    </source>
</evidence>
<dbReference type="Gene3D" id="1.20.120.530">
    <property type="entry name" value="GntR ligand-binding domain-like"/>
    <property type="match status" value="1"/>
</dbReference>
<evidence type="ECO:0000259" key="4">
    <source>
        <dbReference type="PROSITE" id="PS50949"/>
    </source>
</evidence>
<dbReference type="InterPro" id="IPR036390">
    <property type="entry name" value="WH_DNA-bd_sf"/>
</dbReference>
<evidence type="ECO:0000313" key="5">
    <source>
        <dbReference type="EMBL" id="MBA8923063.1"/>
    </source>
</evidence>
<dbReference type="CDD" id="cd07377">
    <property type="entry name" value="WHTH_GntR"/>
    <property type="match status" value="1"/>
</dbReference>
<proteinExistence type="predicted"/>
<dbReference type="Pfam" id="PF07729">
    <property type="entry name" value="FCD"/>
    <property type="match status" value="1"/>
</dbReference>
<dbReference type="SMART" id="SM00895">
    <property type="entry name" value="FCD"/>
    <property type="match status" value="1"/>
</dbReference>
<dbReference type="Proteomes" id="UP000517916">
    <property type="component" value="Unassembled WGS sequence"/>
</dbReference>
<evidence type="ECO:0000313" key="6">
    <source>
        <dbReference type="Proteomes" id="UP000517916"/>
    </source>
</evidence>
<name>A0ABR6B876_9PSEU</name>
<dbReference type="InterPro" id="IPR036388">
    <property type="entry name" value="WH-like_DNA-bd_sf"/>
</dbReference>
<keyword evidence="6" id="KW-1185">Reference proteome</keyword>
<dbReference type="PROSITE" id="PS50949">
    <property type="entry name" value="HTH_GNTR"/>
    <property type="match status" value="1"/>
</dbReference>
<evidence type="ECO:0000256" key="1">
    <source>
        <dbReference type="ARBA" id="ARBA00023015"/>
    </source>
</evidence>
<dbReference type="SMART" id="SM00345">
    <property type="entry name" value="HTH_GNTR"/>
    <property type="match status" value="1"/>
</dbReference>
<dbReference type="RefSeq" id="WP_182836010.1">
    <property type="nucleotide sequence ID" value="NZ_BAAABQ010000011.1"/>
</dbReference>
<evidence type="ECO:0000256" key="3">
    <source>
        <dbReference type="ARBA" id="ARBA00023163"/>
    </source>
</evidence>